<accession>A0A1J4RS15</accession>
<dbReference type="EMBL" id="MNUJ01000051">
    <property type="protein sequence ID" value="OIN89084.1"/>
    <property type="molecule type" value="Genomic_DNA"/>
</dbReference>
<evidence type="ECO:0000256" key="1">
    <source>
        <dbReference type="SAM" id="MobiDB-lite"/>
    </source>
</evidence>
<evidence type="ECO:0000313" key="3">
    <source>
        <dbReference type="Proteomes" id="UP000182753"/>
    </source>
</evidence>
<feature type="compositionally biased region" description="Acidic residues" evidence="1">
    <location>
        <begin position="1"/>
        <end position="12"/>
    </location>
</feature>
<proteinExistence type="predicted"/>
<reference evidence="2 3" key="1">
    <citation type="journal article" date="2016" name="Environ. Microbiol.">
        <title>Genomic resolution of a cold subsurface aquifer community provides metabolic insights for novel microbes adapted to high CO concentrations.</title>
        <authorList>
            <person name="Probst A.J."/>
            <person name="Castelle C.J."/>
            <person name="Singh A."/>
            <person name="Brown C.T."/>
            <person name="Anantharaman K."/>
            <person name="Sharon I."/>
            <person name="Hug L.A."/>
            <person name="Burstein D."/>
            <person name="Emerson J.B."/>
            <person name="Thomas B.C."/>
            <person name="Banfield J.F."/>
        </authorList>
    </citation>
    <scope>NUCLEOTIDE SEQUENCE [LARGE SCALE GENOMIC DNA]</scope>
    <source>
        <strain evidence="2">CG1_02_42_45</strain>
    </source>
</reference>
<comment type="caution">
    <text evidence="2">The sequence shown here is derived from an EMBL/GenBank/DDBJ whole genome shotgun (WGS) entry which is preliminary data.</text>
</comment>
<protein>
    <submittedName>
        <fullName evidence="2">Uncharacterized protein</fullName>
    </submittedName>
</protein>
<name>A0A1J4RS15_9BACT</name>
<sequence>MSAEQLVEDLPDYDNYQCVIRREGGEDEKGEPSGGGGESPGPQPPGQGSREPTLPEGGKGVGADEGEGKTEPGKPGKSEEEKSPEEKELDELKKNNPHEVFLRKQIDNNEFEAEVLGVNRKLVFENLSEKIKPAEGENWQTEVLNGREKDNVILEVRGIRKVEKGDWVPKTKEINWKEKGESGWEIGGSDQKTEDEKEKSAVVAVARDPFGKDAVWLPKSRKEKIFAEDWRKPGSRRHYFELDPKSEFIVFNPRKIETGDVMVTIEETGGKKRILNTGIDALVNVFDLKAIKECANVDIRRRAEETLGATIRRIKEAQLASPGKEEEHQSLEEAMADRIKATDRGREWPEGPTTEGERETPPAPEPSQEPPVGEEPLPPPPAEPIASSVPPPIKQPIGADTAEEPELEEKPPKNIGAVVEEPGSEQPEATVAGPTSYEVEIGGKKVEIGPGNTLEIKIPGQPEVTDVVKEYIPDPEGDTSKVAFGLETGQAARFDKDQLRQLLERGNITVS</sequence>
<dbReference type="AlphaFoldDB" id="A0A1J4RS15"/>
<organism evidence="2 3">
    <name type="scientific">Candidatus Berkelbacteria bacterium CG1_02_42_45</name>
    <dbReference type="NCBI Taxonomy" id="1805036"/>
    <lineage>
        <taxon>Bacteria</taxon>
        <taxon>Candidatus Berkelbacteria</taxon>
    </lineage>
</organism>
<evidence type="ECO:0000313" key="2">
    <source>
        <dbReference type="EMBL" id="OIN89084.1"/>
    </source>
</evidence>
<feature type="region of interest" description="Disordered" evidence="1">
    <location>
        <begin position="338"/>
        <end position="435"/>
    </location>
</feature>
<feature type="compositionally biased region" description="Basic and acidic residues" evidence="1">
    <location>
        <begin position="66"/>
        <end position="98"/>
    </location>
</feature>
<gene>
    <name evidence="2" type="ORF">AUJ40_02540</name>
</gene>
<feature type="compositionally biased region" description="Pro residues" evidence="1">
    <location>
        <begin position="376"/>
        <end position="394"/>
    </location>
</feature>
<feature type="compositionally biased region" description="Basic and acidic residues" evidence="1">
    <location>
        <begin position="338"/>
        <end position="360"/>
    </location>
</feature>
<dbReference type="Proteomes" id="UP000182753">
    <property type="component" value="Unassembled WGS sequence"/>
</dbReference>
<feature type="region of interest" description="Disordered" evidence="1">
    <location>
        <begin position="1"/>
        <end position="98"/>
    </location>
</feature>